<feature type="domain" description="C3H1-type" evidence="7">
    <location>
        <begin position="608"/>
        <end position="634"/>
    </location>
</feature>
<evidence type="ECO:0000256" key="3">
    <source>
        <dbReference type="ARBA" id="ARBA00022771"/>
    </source>
</evidence>
<proteinExistence type="predicted"/>
<evidence type="ECO:0000256" key="6">
    <source>
        <dbReference type="PROSITE-ProRule" id="PRU00723"/>
    </source>
</evidence>
<accession>A0A8J5JV54</accession>
<keyword evidence="9" id="KW-1185">Reference proteome</keyword>
<evidence type="ECO:0000256" key="4">
    <source>
        <dbReference type="ARBA" id="ARBA00022833"/>
    </source>
</evidence>
<dbReference type="InterPro" id="IPR036855">
    <property type="entry name" value="Znf_CCCH_sf"/>
</dbReference>
<dbReference type="SUPFAM" id="SSF90229">
    <property type="entry name" value="CCCH zinc finger"/>
    <property type="match status" value="1"/>
</dbReference>
<dbReference type="AlphaFoldDB" id="A0A8J5JV54"/>
<dbReference type="GO" id="GO:0005634">
    <property type="term" value="C:nucleus"/>
    <property type="evidence" value="ECO:0007669"/>
    <property type="project" value="TreeGrafter"/>
</dbReference>
<evidence type="ECO:0000259" key="7">
    <source>
        <dbReference type="PROSITE" id="PS50103"/>
    </source>
</evidence>
<comment type="caution">
    <text evidence="8">The sequence shown here is derived from an EMBL/GenBank/DDBJ whole genome shotgun (WGS) entry which is preliminary data.</text>
</comment>
<evidence type="ECO:0000313" key="9">
    <source>
        <dbReference type="Proteomes" id="UP000747542"/>
    </source>
</evidence>
<dbReference type="Proteomes" id="UP000747542">
    <property type="component" value="Unassembled WGS sequence"/>
</dbReference>
<dbReference type="PANTHER" id="PTHR46156">
    <property type="entry name" value="CCCH ZINGC FINGER"/>
    <property type="match status" value="1"/>
</dbReference>
<keyword evidence="4 6" id="KW-0862">Zinc</keyword>
<feature type="zinc finger region" description="C3H1-type" evidence="6">
    <location>
        <begin position="662"/>
        <end position="689"/>
    </location>
</feature>
<keyword evidence="2" id="KW-0677">Repeat</keyword>
<evidence type="ECO:0000256" key="5">
    <source>
        <dbReference type="ARBA" id="ARBA00071600"/>
    </source>
</evidence>
<evidence type="ECO:0000256" key="2">
    <source>
        <dbReference type="ARBA" id="ARBA00022737"/>
    </source>
</evidence>
<protein>
    <recommendedName>
        <fullName evidence="5">Zinc finger CCCH domain-containing protein 3</fullName>
    </recommendedName>
</protein>
<organism evidence="8 9">
    <name type="scientific">Homarus americanus</name>
    <name type="common">American lobster</name>
    <dbReference type="NCBI Taxonomy" id="6706"/>
    <lineage>
        <taxon>Eukaryota</taxon>
        <taxon>Metazoa</taxon>
        <taxon>Ecdysozoa</taxon>
        <taxon>Arthropoda</taxon>
        <taxon>Crustacea</taxon>
        <taxon>Multicrustacea</taxon>
        <taxon>Malacostraca</taxon>
        <taxon>Eumalacostraca</taxon>
        <taxon>Eucarida</taxon>
        <taxon>Decapoda</taxon>
        <taxon>Pleocyemata</taxon>
        <taxon>Astacidea</taxon>
        <taxon>Nephropoidea</taxon>
        <taxon>Nephropidae</taxon>
        <taxon>Homarus</taxon>
    </lineage>
</organism>
<keyword evidence="1 6" id="KW-0479">Metal-binding</keyword>
<dbReference type="PROSITE" id="PS50103">
    <property type="entry name" value="ZF_C3H1"/>
    <property type="match status" value="5"/>
</dbReference>
<feature type="zinc finger region" description="C3H1-type" evidence="6">
    <location>
        <begin position="608"/>
        <end position="634"/>
    </location>
</feature>
<sequence length="989" mass="111959">MGKFVETSKTVTQNSRNSNILINPKLLRYLSSNGSQDKISKVSAKPQYNLSHSSIIANADGIASLSTLKNNNTMVISEASKRNGKFKVLSKTKLVRRRSTSSSSQTAVCGVHPRYNVTKTTPEAFKKNGKYKVVSKTKLVRRLSGSSSSQTSSLSIQPKIRDLKGNSEALKRNIGYRVISKTKLVRQSSDSSSRHAIEVAAKTKSSETSSLILPYYTPKVKSVPRPLKFPTRTRRFSTGTRANVKRRYSVMSPTKLIRSFSNTSSSNGDGISGKPRYFIKTDTKLVRRCSQSSTSNSKSLTNDEETKTNVIKSVFEKNKKFSILSKTKLVRRKSESGMNKTSKLLKNTIVSGPGIRGVQTIIKRHKLVRNARAKSGCWSPKILSASGGRNINTVYKIVNNCVKLSSRQKAARGIISKYKINRLKLESSEILRKNDLRNCSHLSKPEKKYKFSHTTRKGIINIGGILYKSTKTSLRKQLSKTTQESAANASENECIVWLRGDQFQLSAGGRTLKRVKDGSASSFSKHSLPRVHIGGLTYSRTKAGQYELTQTHQARAVVSSAKQRSMMTLSQRKKKGILQKRNEHCIFFNRFGRCTKKDKGQCPYIHDPQRVAICTRFLRGRCPVNNCPFSHTVDPDKMPVCSHFVRATCTRDGCPYRHVRVNPFAPICLDFLRGHCLAGEECKKQHVLVCEEFSRTGKCPRGLSCPLSHHRGRGKFRKSVTLEPADGENKKHFSFLYRKRKRSESTDVLGELKVKRRTEKKFKENAVKVVKQRYFHIPTHGEDDDEEKQKTVSECTQSYGVKTEEENRETKLLNKQKDNSTPVTSSQSFVACAITLQEKQMPHIHESREEYGKTQGSLFYNKSSNTLDLEEIRQRILQKVDKIKYLYSAHKNIVDVQTDPQNYERYNVKKETYLSFDKTDQPSTVGNREEIHKMQGNTKIQNKEKSLLECVDNATDTTESDMYRLQRAPLPQRLPSYIPLSMDEEAEDL</sequence>
<feature type="domain" description="C3H1-type" evidence="7">
    <location>
        <begin position="690"/>
        <end position="712"/>
    </location>
</feature>
<feature type="zinc finger region" description="C3H1-type" evidence="6">
    <location>
        <begin position="635"/>
        <end position="661"/>
    </location>
</feature>
<gene>
    <name evidence="8" type="primary">ZC3H3-L</name>
    <name evidence="8" type="ORF">Hamer_G004650</name>
</gene>
<name>A0A8J5JV54_HOMAM</name>
<feature type="domain" description="C3H1-type" evidence="7">
    <location>
        <begin position="635"/>
        <end position="661"/>
    </location>
</feature>
<feature type="domain" description="C3H1-type" evidence="7">
    <location>
        <begin position="579"/>
        <end position="607"/>
    </location>
</feature>
<evidence type="ECO:0000256" key="1">
    <source>
        <dbReference type="ARBA" id="ARBA00022723"/>
    </source>
</evidence>
<feature type="zinc finger region" description="C3H1-type" evidence="6">
    <location>
        <begin position="690"/>
        <end position="712"/>
    </location>
</feature>
<dbReference type="EMBL" id="JAHLQT010024847">
    <property type="protein sequence ID" value="KAG7164927.1"/>
    <property type="molecule type" value="Genomic_DNA"/>
</dbReference>
<dbReference type="GO" id="GO:0008270">
    <property type="term" value="F:zinc ion binding"/>
    <property type="evidence" value="ECO:0007669"/>
    <property type="project" value="UniProtKB-KW"/>
</dbReference>
<dbReference type="FunFam" id="4.10.1000.10:FF:000008">
    <property type="entry name" value="zinc finger CCCH domain-containing protein 3"/>
    <property type="match status" value="1"/>
</dbReference>
<feature type="domain" description="C3H1-type" evidence="7">
    <location>
        <begin position="662"/>
        <end position="689"/>
    </location>
</feature>
<evidence type="ECO:0000313" key="8">
    <source>
        <dbReference type="EMBL" id="KAG7164927.1"/>
    </source>
</evidence>
<dbReference type="PANTHER" id="PTHR46156:SF1">
    <property type="entry name" value="ZINC FINGER CCCH DOMAIN-CONTAINING PROTEIN 3"/>
    <property type="match status" value="1"/>
</dbReference>
<keyword evidence="3 6" id="KW-0863">Zinc-finger</keyword>
<dbReference type="Gene3D" id="4.10.1000.10">
    <property type="entry name" value="Zinc finger, CCCH-type"/>
    <property type="match status" value="2"/>
</dbReference>
<reference evidence="8" key="1">
    <citation type="journal article" date="2021" name="Sci. Adv.">
        <title>The American lobster genome reveals insights on longevity, neural, and immune adaptations.</title>
        <authorList>
            <person name="Polinski J.M."/>
            <person name="Zimin A.V."/>
            <person name="Clark K.F."/>
            <person name="Kohn A.B."/>
            <person name="Sadowski N."/>
            <person name="Timp W."/>
            <person name="Ptitsyn A."/>
            <person name="Khanna P."/>
            <person name="Romanova D.Y."/>
            <person name="Williams P."/>
            <person name="Greenwood S.J."/>
            <person name="Moroz L.L."/>
            <person name="Walt D.R."/>
            <person name="Bodnar A.G."/>
        </authorList>
    </citation>
    <scope>NUCLEOTIDE SEQUENCE</scope>
    <source>
        <strain evidence="8">GMGI-L3</strain>
    </source>
</reference>
<feature type="zinc finger region" description="C3H1-type" evidence="6">
    <location>
        <begin position="579"/>
        <end position="607"/>
    </location>
</feature>
<dbReference type="InterPro" id="IPR000571">
    <property type="entry name" value="Znf_CCCH"/>
</dbReference>
<dbReference type="SMART" id="SM00356">
    <property type="entry name" value="ZnF_C3H1"/>
    <property type="match status" value="5"/>
</dbReference>